<keyword evidence="4" id="KW-0153">Cholesterol metabolism</keyword>
<keyword evidence="6 15" id="KW-0732">Signal</keyword>
<reference evidence="17" key="1">
    <citation type="submission" date="1999-11" db="EMBL/GenBank/DDBJ databases">
        <title>NPC1,A gene related to cholesterol homeostasis in Dictyostelium Discoideum.</title>
        <authorList>
            <person name="Xu J."/>
            <person name="Postlethwait P."/>
            <person name="Steck T.L."/>
        </authorList>
    </citation>
    <scope>NUCLEOTIDE SEQUENCE</scope>
    <source>
        <strain evidence="17">Ax3</strain>
    </source>
</reference>
<keyword evidence="5 14" id="KW-0812">Transmembrane</keyword>
<dbReference type="VEuPathDB" id="AmoebaDB:DDB_G0269158"/>
<feature type="transmembrane region" description="Helical" evidence="14">
    <location>
        <begin position="424"/>
        <end position="442"/>
    </location>
</feature>
<evidence type="ECO:0000256" key="3">
    <source>
        <dbReference type="ARBA" id="ARBA00022448"/>
    </source>
</evidence>
<evidence type="ECO:0000313" key="19">
    <source>
        <dbReference type="Proteomes" id="UP000002195"/>
    </source>
</evidence>
<evidence type="ECO:0000256" key="6">
    <source>
        <dbReference type="ARBA" id="ARBA00022729"/>
    </source>
</evidence>
<sequence length="1342" mass="148023">MNINQIMSLFVCFCLFSSIYLINTVHSQGPFPYNTTEGCSMNGLNASYIESGLYPPYHNQILAPGTCQYSHPEYSETSCCTNGQTLVLLSNMVMGSAVFARCPACLFNVWDLWCASSCSPYQQSFMVPTSIDSKTGQILSVDFVIHPDYAWGLYNSCSGVNSDGAPPFGTIFHTPQDFFSGIFALNPAFSINWVFNETGYISPTAPCAESCSCDQCGDACGPPPTVGEIGLFNNSLPQTYLFNHEIPFLSVWMIWTFIMFTLVLTYGTSMGLVLFGNVKFFDSTKVKVIASLVLSISFISAILIPFISGKVPLHDSSCQWKMPSDQLWNCSLALGVGIYELITFIFLFVISIVIIVLYHIGSNNRPIPGSSSNASVVYDALISSNSSNNDNSNSNNNEQQQQQPSTIIQRFFYWYGHKVASKPLIVILICIIITAGLGIGIIKLEIEQDPVKLWVAPDSRAALDKTYFDNNFGPFYRVEQIIITPKNQTKYPTVIEYDLLLELFEIELSLMSLEAEYEGELITLDSLCFKPTKRGCLIESTSGLWQRNISKLNYTQSEEGVLTYYENCQSSLLQPDCMDSVGAPVQPRVVLGGWENNNSSAASAFVVTFLLNNPTDMVNTAMAWEQVWLDHISAIAATSEIFDITYSAERSVQDELSREGNADIPTILISYFVMFFYVSLSLGSYYPFPTRFLSLFVRSRFALGFCGIIIVAASIVISVGVCSMANLKATLIISEVIPFLVLAIGVDNIFIIVNTFESLHVVRYDPHTRAAILPTSEDSLARTLAKVGPSIALASLSESLAFLLGSLTKMPAVQAFSYYAALAIFVDFLLQVSAFSALLVLDSKRASSRRIDCLPCIALEDGDNSDMEDDDDEENEKLPFARADINANFKNSQPTYSTSSSPKKTTLLQVVFKKFYAPFLLHPITKMLVIIFFVGLLLTGINFAFQVSIGLDQRVALPSNSYLQGYFNNMANLLEVGPPFYIVIKGDYNYTDFESQNKLCTMGGCDKDSIVNVFNNAPFINKGISSWLDDYISFAQAQGSCCLKYPNGSICYNGADPSCAPCFSNNAQGRPDPQSFIQYLPFFLNVSNTASCPLAGLAYTSDAHIVNGTIVASRFDGYHTTLRTQDDYINAVQTAYYLADNSDLDVEVYSIIYVYFDQYLTIKSVAIMDILLALGGVFIVCLILLLNPLVSFLVVISVGMICVDLLGIMALWNISLNAVSVVNVVMAIGIGIEFCVHIASTFINAPKHFSRDQKAKYAVTEMGSSIISGIFITKLLGVVVLGFSTSEIFTVYYFRMYLSIVFLGGLHGLVFLPVLLSLFGTDTLQLDRLCKSKKNSYSLNDE</sequence>
<evidence type="ECO:0000256" key="5">
    <source>
        <dbReference type="ARBA" id="ARBA00022692"/>
    </source>
</evidence>
<keyword evidence="19" id="KW-1185">Reference proteome</keyword>
<feature type="domain" description="SSD" evidence="16">
    <location>
        <begin position="663"/>
        <end position="841"/>
    </location>
</feature>
<dbReference type="PROSITE" id="PS50156">
    <property type="entry name" value="SSD"/>
    <property type="match status" value="1"/>
</dbReference>
<keyword evidence="9 14" id="KW-0472">Membrane</keyword>
<feature type="transmembrane region" description="Helical" evidence="14">
    <location>
        <begin position="1296"/>
        <end position="1319"/>
    </location>
</feature>
<feature type="transmembrane region" description="Helical" evidence="14">
    <location>
        <begin position="1266"/>
        <end position="1284"/>
    </location>
</feature>
<evidence type="ECO:0000256" key="13">
    <source>
        <dbReference type="ARBA" id="ARBA00023221"/>
    </source>
</evidence>
<keyword evidence="13" id="KW-0753">Steroid metabolism</keyword>
<dbReference type="GO" id="GO:0005319">
    <property type="term" value="F:lipid transporter activity"/>
    <property type="evidence" value="ECO:0007669"/>
    <property type="project" value="InterPro"/>
</dbReference>
<dbReference type="InterPro" id="IPR004765">
    <property type="entry name" value="NPC1-like"/>
</dbReference>
<dbReference type="Pfam" id="PF12349">
    <property type="entry name" value="Sterol-sensing"/>
    <property type="match status" value="1"/>
</dbReference>
<evidence type="ECO:0000256" key="11">
    <source>
        <dbReference type="ARBA" id="ARBA00023166"/>
    </source>
</evidence>
<evidence type="ECO:0000256" key="8">
    <source>
        <dbReference type="ARBA" id="ARBA00023098"/>
    </source>
</evidence>
<dbReference type="AlphaFoldDB" id="Q9TVK6"/>
<evidence type="ECO:0000256" key="4">
    <source>
        <dbReference type="ARBA" id="ARBA00022548"/>
    </source>
</evidence>
<dbReference type="InterPro" id="IPR053958">
    <property type="entry name" value="HMGCR/SNAP/NPC1-like_SSD"/>
</dbReference>
<evidence type="ECO:0000256" key="7">
    <source>
        <dbReference type="ARBA" id="ARBA00022989"/>
    </source>
</evidence>
<dbReference type="FunCoup" id="Q9TVK6">
    <property type="interactions" value="138"/>
</dbReference>
<evidence type="ECO:0000256" key="15">
    <source>
        <dbReference type="SAM" id="SignalP"/>
    </source>
</evidence>
<feature type="transmembrane region" description="Helical" evidence="14">
    <location>
        <begin position="252"/>
        <end position="276"/>
    </location>
</feature>
<feature type="signal peptide" evidence="15">
    <location>
        <begin position="1"/>
        <end position="27"/>
    </location>
</feature>
<evidence type="ECO:0000259" key="16">
    <source>
        <dbReference type="PROSITE" id="PS50156"/>
    </source>
</evidence>
<feature type="chain" id="PRO_5011429368" evidence="15">
    <location>
        <begin position="28"/>
        <end position="1342"/>
    </location>
</feature>
<keyword evidence="12" id="KW-0325">Glycoprotein</keyword>
<feature type="transmembrane region" description="Helical" evidence="14">
    <location>
        <begin position="1165"/>
        <end position="1185"/>
    </location>
</feature>
<keyword evidence="8" id="KW-0443">Lipid metabolism</keyword>
<evidence type="ECO:0000256" key="10">
    <source>
        <dbReference type="ARBA" id="ARBA00023157"/>
    </source>
</evidence>
<dbReference type="Reactome" id="R-DDI-8963678">
    <property type="pathway name" value="Intestinal lipid absorption"/>
</dbReference>
<dbReference type="Pfam" id="PF22314">
    <property type="entry name" value="NPC1_MLD"/>
    <property type="match status" value="1"/>
</dbReference>
<reference evidence="18 19" key="2">
    <citation type="journal article" date="2005" name="Nature">
        <title>The genome of the social amoeba Dictyostelium discoideum.</title>
        <authorList>
            <consortium name="The Dictyostelium discoideum Sequencing Consortium"/>
            <person name="Eichinger L."/>
            <person name="Pachebat J.A."/>
            <person name="Glockner G."/>
            <person name="Rajandream M.A."/>
            <person name="Sucgang R."/>
            <person name="Berriman M."/>
            <person name="Song J."/>
            <person name="Olsen R."/>
            <person name="Szafranski K."/>
            <person name="Xu Q."/>
            <person name="Tunggal B."/>
            <person name="Kummerfeld S."/>
            <person name="Madera M."/>
            <person name="Konfortov B.A."/>
            <person name="Rivero F."/>
            <person name="Bankier A.T."/>
            <person name="Lehmann R."/>
            <person name="Hamlin N."/>
            <person name="Davies R."/>
            <person name="Gaudet P."/>
            <person name="Fey P."/>
            <person name="Pilcher K."/>
            <person name="Chen G."/>
            <person name="Saunders D."/>
            <person name="Sodergren E."/>
            <person name="Davis P."/>
            <person name="Kerhornou A."/>
            <person name="Nie X."/>
            <person name="Hall N."/>
            <person name="Anjard C."/>
            <person name="Hemphill L."/>
            <person name="Bason N."/>
            <person name="Farbrother P."/>
            <person name="Desany B."/>
            <person name="Just E."/>
            <person name="Morio T."/>
            <person name="Rost R."/>
            <person name="Churcher C."/>
            <person name="Cooper J."/>
            <person name="Haydock S."/>
            <person name="van Driessche N."/>
            <person name="Cronin A."/>
            <person name="Goodhead I."/>
            <person name="Muzny D."/>
            <person name="Mourier T."/>
            <person name="Pain A."/>
            <person name="Lu M."/>
            <person name="Harper D."/>
            <person name="Lindsay R."/>
            <person name="Hauser H."/>
            <person name="James K."/>
            <person name="Quiles M."/>
            <person name="Madan Babu M."/>
            <person name="Saito T."/>
            <person name="Buchrieser C."/>
            <person name="Wardroper A."/>
            <person name="Felder M."/>
            <person name="Thangavelu M."/>
            <person name="Johnson D."/>
            <person name="Knights A."/>
            <person name="Loulseged H."/>
            <person name="Mungall K."/>
            <person name="Oliver K."/>
            <person name="Price C."/>
            <person name="Quail M.A."/>
            <person name="Urushihara H."/>
            <person name="Hernandez J."/>
            <person name="Rabbinowitsch E."/>
            <person name="Steffen D."/>
            <person name="Sanders M."/>
            <person name="Ma J."/>
            <person name="Kohara Y."/>
            <person name="Sharp S."/>
            <person name="Simmonds M."/>
            <person name="Spiegler S."/>
            <person name="Tivey A."/>
            <person name="Sugano S."/>
            <person name="White B."/>
            <person name="Walker D."/>
            <person name="Woodward J."/>
            <person name="Winckler T."/>
            <person name="Tanaka Y."/>
            <person name="Shaulsky G."/>
            <person name="Schleicher M."/>
            <person name="Weinstock G."/>
            <person name="Rosenthal A."/>
            <person name="Cox E.C."/>
            <person name="Chisholm R.L."/>
            <person name="Gibbs R."/>
            <person name="Loomis W.F."/>
            <person name="Platzer M."/>
            <person name="Kay R.R."/>
            <person name="Williams J."/>
            <person name="Dear P.H."/>
            <person name="Noegel A.A."/>
            <person name="Barrell B."/>
            <person name="Kuspa A."/>
        </authorList>
    </citation>
    <scope>NUCLEOTIDE SEQUENCE [LARGE SCALE GENOMIC DNA]</scope>
    <source>
        <strain evidence="18 19">AX4</strain>
    </source>
</reference>
<evidence type="ECO:0000256" key="1">
    <source>
        <dbReference type="ARBA" id="ARBA00004127"/>
    </source>
</evidence>
<dbReference type="SUPFAM" id="SSF82866">
    <property type="entry name" value="Multidrug efflux transporter AcrB transmembrane domain"/>
    <property type="match status" value="2"/>
</dbReference>
<dbReference type="GO" id="GO:0016020">
    <property type="term" value="C:membrane"/>
    <property type="evidence" value="ECO:0000318"/>
    <property type="project" value="GO_Central"/>
</dbReference>
<evidence type="ECO:0000313" key="18">
    <source>
        <dbReference type="EMBL" id="EAL71929.1"/>
    </source>
</evidence>
<dbReference type="EMBL" id="AF202726">
    <property type="protein sequence ID" value="AAF25229.1"/>
    <property type="molecule type" value="Genomic_DNA"/>
</dbReference>
<feature type="transmembrane region" description="Helical" evidence="14">
    <location>
        <begin position="288"/>
        <end position="307"/>
    </location>
</feature>
<dbReference type="GO" id="GO:0015918">
    <property type="term" value="P:sterol transport"/>
    <property type="evidence" value="ECO:0000318"/>
    <property type="project" value="GO_Central"/>
</dbReference>
<dbReference type="EMBL" id="AF202725">
    <property type="protein sequence ID" value="AAF25228.1"/>
    <property type="molecule type" value="mRNA"/>
</dbReference>
<dbReference type="GO" id="GO:0008203">
    <property type="term" value="P:cholesterol metabolic process"/>
    <property type="evidence" value="ECO:0007669"/>
    <property type="project" value="UniProtKB-KW"/>
</dbReference>
<feature type="transmembrane region" description="Helical" evidence="14">
    <location>
        <begin position="700"/>
        <end position="727"/>
    </location>
</feature>
<proteinExistence type="evidence at transcript level"/>
<dbReference type="GO" id="GO:0012505">
    <property type="term" value="C:endomembrane system"/>
    <property type="evidence" value="ECO:0007669"/>
    <property type="project" value="UniProtKB-SubCell"/>
</dbReference>
<dbReference type="PANTHER" id="PTHR45727">
    <property type="entry name" value="NPC INTRACELLULAR CHOLESTEROL TRANSPORTER 1"/>
    <property type="match status" value="1"/>
</dbReference>
<dbReference type="InterPro" id="IPR053956">
    <property type="entry name" value="NPC1_MLD"/>
</dbReference>
<dbReference type="eggNOG" id="KOG1933">
    <property type="taxonomic scope" value="Eukaryota"/>
</dbReference>
<accession>Q9TVK6</accession>
<dbReference type="Proteomes" id="UP000002195">
    <property type="component" value="Unassembled WGS sequence"/>
</dbReference>
<evidence type="ECO:0000256" key="14">
    <source>
        <dbReference type="SAM" id="Phobius"/>
    </source>
</evidence>
<dbReference type="GeneID" id="8617773"/>
<keyword evidence="3" id="KW-0813">Transport</keyword>
<dbReference type="InterPro" id="IPR000731">
    <property type="entry name" value="SSD"/>
</dbReference>
<evidence type="ECO:0000313" key="17">
    <source>
        <dbReference type="EMBL" id="AAF25229.1"/>
    </source>
</evidence>
<dbReference type="SMR" id="Q9TVK6"/>
<dbReference type="InterPro" id="IPR032190">
    <property type="entry name" value="NPC1_N"/>
</dbReference>
<protein>
    <submittedName>
        <fullName evidence="17">NPC1 protein</fullName>
    </submittedName>
    <submittedName>
        <fullName evidence="18">Niemann-Pick C type protein</fullName>
    </submittedName>
</protein>
<dbReference type="PANTHER" id="PTHR45727:SF10">
    <property type="entry name" value="NPC1 PROTEIN"/>
    <property type="match status" value="1"/>
</dbReference>
<keyword evidence="11" id="KW-1207">Sterol metabolism</keyword>
<dbReference type="RefSeq" id="XP_646800.1">
    <property type="nucleotide sequence ID" value="XM_641708.1"/>
</dbReference>
<feature type="transmembrane region" description="Helical" evidence="14">
    <location>
        <begin position="332"/>
        <end position="358"/>
    </location>
</feature>
<feature type="transmembrane region" description="Helical" evidence="14">
    <location>
        <begin position="927"/>
        <end position="945"/>
    </location>
</feature>
<dbReference type="KEGG" id="ddi:DDB_G0269158"/>
<name>Q9TVK6_DICDI</name>
<dbReference type="TCDB" id="2.A.6.6.7">
    <property type="family name" value="the resistance-nodulation-cell division (rnd) superfamily"/>
</dbReference>
<evidence type="ECO:0000256" key="9">
    <source>
        <dbReference type="ARBA" id="ARBA00023136"/>
    </source>
</evidence>
<dbReference type="PaxDb" id="44689-DDB0191127"/>
<keyword evidence="10" id="KW-1015">Disulfide bond</keyword>
<dbReference type="NCBIfam" id="TIGR00917">
    <property type="entry name" value="2A060601"/>
    <property type="match status" value="1"/>
</dbReference>
<dbReference type="EMBL" id="AAFI02000005">
    <property type="protein sequence ID" value="EAL71929.1"/>
    <property type="molecule type" value="Genomic_DNA"/>
</dbReference>
<dbReference type="FunFam" id="1.20.1640.10:FF:000008">
    <property type="entry name" value="NPC intracellular cholesterol transporter 1"/>
    <property type="match status" value="1"/>
</dbReference>
<comment type="similarity">
    <text evidence="2">Belongs to the patched family.</text>
</comment>
<evidence type="ECO:0000256" key="12">
    <source>
        <dbReference type="ARBA" id="ARBA00023180"/>
    </source>
</evidence>
<feature type="transmembrane region" description="Helical" evidence="14">
    <location>
        <begin position="1224"/>
        <end position="1245"/>
    </location>
</feature>
<dbReference type="Gene3D" id="1.20.1640.10">
    <property type="entry name" value="Multidrug efflux transporter AcrB transmembrane domain"/>
    <property type="match status" value="2"/>
</dbReference>
<organism evidence="17">
    <name type="scientific">Dictyostelium discoideum</name>
    <name type="common">Social amoeba</name>
    <dbReference type="NCBI Taxonomy" id="44689"/>
    <lineage>
        <taxon>Eukaryota</taxon>
        <taxon>Amoebozoa</taxon>
        <taxon>Evosea</taxon>
        <taxon>Eumycetozoa</taxon>
        <taxon>Dictyostelia</taxon>
        <taxon>Dictyosteliales</taxon>
        <taxon>Dictyosteliaceae</taxon>
        <taxon>Dictyostelium</taxon>
    </lineage>
</organism>
<comment type="subcellular location">
    <subcellularLocation>
        <location evidence="1">Endomembrane system</location>
        <topology evidence="1">Multi-pass membrane protein</topology>
    </subcellularLocation>
</comment>
<feature type="transmembrane region" description="Helical" evidence="14">
    <location>
        <begin position="1192"/>
        <end position="1212"/>
    </location>
</feature>
<feature type="transmembrane region" description="Helical" evidence="14">
    <location>
        <begin position="816"/>
        <end position="841"/>
    </location>
</feature>
<dbReference type="GO" id="GO:0032934">
    <property type="term" value="F:sterol binding"/>
    <property type="evidence" value="ECO:0000318"/>
    <property type="project" value="GO_Central"/>
</dbReference>
<gene>
    <name evidence="18" type="primary">npcA</name>
    <name evidence="18" type="ORF">DDB_G0269158</name>
</gene>
<dbReference type="dictyBase" id="DDB_G0269158">
    <property type="gene designation" value="npcA"/>
</dbReference>
<dbReference type="GlyGen" id="Q9TVK6">
    <property type="glycosylation" value="2 sites"/>
</dbReference>
<feature type="transmembrane region" description="Helical" evidence="14">
    <location>
        <begin position="668"/>
        <end position="688"/>
    </location>
</feature>
<dbReference type="OMA" id="WWFDVES"/>
<reference evidence="18" key="3">
    <citation type="submission" date="2009-08" db="EMBL/GenBank/DDBJ databases">
        <authorList>
            <consortium name="The Dictyostelium discoideum Sequencing Consortium"/>
            <person name="Eichinger L."/>
            <person name="Pachebat J.A."/>
            <person name="Gloeckner G."/>
            <person name="Rajandream M.-A."/>
            <person name="Sucgang R."/>
            <person name="Song J."/>
            <person name="Cox E.C."/>
            <person name="Tunggal B."/>
            <person name="Szafranski K."/>
            <person name="Konfortov B.A."/>
            <person name="Farbrother P."/>
            <person name="Bankier A.T."/>
            <person name="Lehmann R."/>
            <person name="Hamlin N."/>
            <person name="Xu Q."/>
            <person name="Davies R."/>
            <person name="Gaudet P."/>
            <person name="Fey P."/>
            <person name="Pilcher K."/>
            <person name="Chen G."/>
            <person name="Saunders D."/>
            <person name="Sodergren E."/>
            <person name="Davis P."/>
            <person name="Nie X."/>
            <person name="Kerhornou A."/>
            <person name="Hemphill L."/>
            <person name="Bason N."/>
            <person name="Berriman M."/>
            <person name="Desany B."/>
            <person name="Churcher C."/>
            <person name="Cooper J."/>
            <person name="van Driessche N."/>
            <person name="Cronin A."/>
            <person name="Goodhead I."/>
            <person name="Muzny D."/>
            <person name="Hall N."/>
            <person name="Harper D."/>
            <person name="Lindsay R."/>
            <person name="Hauser H."/>
            <person name="James K."/>
            <person name="Quiles M."/>
            <person name="Buchrieser C."/>
            <person name="Wardroper A."/>
            <person name="Thangavelu M."/>
            <person name="Johnson D."/>
            <person name="Knights A."/>
            <person name="Loulseged H."/>
            <person name="Mungall K."/>
            <person name="Price C."/>
            <person name="Ma J."/>
            <person name="Quail M."/>
            <person name="Hernandez J."/>
            <person name="Rabbinowitsch E."/>
            <person name="Steffen D."/>
            <person name="Sanders M."/>
            <person name="Weinstock G."/>
            <person name="Sharp S."/>
            <person name="Just E."/>
            <person name="Shaulsky G."/>
            <person name="Simmonds M."/>
            <person name="Tivey A."/>
            <person name="White B."/>
            <person name="Walker D."/>
            <person name="Woodward J."/>
            <person name="Winckler T."/>
            <person name="Schleicher M."/>
            <person name="Rosenthal A."/>
            <person name="Rivero F."/>
            <person name="Chisholm R.L."/>
            <person name="Gibbs R."/>
            <person name="Loomis W.F."/>
            <person name="Platzer M."/>
            <person name="Kay R.R."/>
            <person name="Williams J."/>
            <person name="Dear P.H."/>
            <person name="Noegel A.A."/>
            <person name="Barrell B."/>
            <person name="Kuspa A."/>
        </authorList>
    </citation>
    <scope>NUCLEOTIDE SEQUENCE</scope>
    <source>
        <strain evidence="18">AX4</strain>
    </source>
</reference>
<keyword evidence="7 14" id="KW-1133">Transmembrane helix</keyword>
<dbReference type="STRING" id="44689.Q9TVK6"/>
<feature type="transmembrane region" description="Helical" evidence="14">
    <location>
        <begin position="739"/>
        <end position="762"/>
    </location>
</feature>
<dbReference type="Pfam" id="PF16414">
    <property type="entry name" value="NPC1_N"/>
    <property type="match status" value="1"/>
</dbReference>
<dbReference type="HOGENOM" id="CLU_002359_0_1_1"/>
<evidence type="ECO:0000256" key="2">
    <source>
        <dbReference type="ARBA" id="ARBA00005585"/>
    </source>
</evidence>
<accession>Q55BN1</accession>